<name>A0A7L4ZDT3_9FLAO</name>
<evidence type="ECO:0000256" key="1">
    <source>
        <dbReference type="SAM" id="Phobius"/>
    </source>
</evidence>
<accession>A0A7L4ZDT3</accession>
<feature type="transmembrane region" description="Helical" evidence="1">
    <location>
        <begin position="66"/>
        <end position="89"/>
    </location>
</feature>
<evidence type="ECO:0000313" key="2">
    <source>
        <dbReference type="EMBL" id="QHI34938.1"/>
    </source>
</evidence>
<protein>
    <submittedName>
        <fullName evidence="2">Uncharacterized protein</fullName>
    </submittedName>
</protein>
<keyword evidence="1" id="KW-0472">Membrane</keyword>
<feature type="transmembrane region" description="Helical" evidence="1">
    <location>
        <begin position="109"/>
        <end position="131"/>
    </location>
</feature>
<dbReference type="EMBL" id="CP019288">
    <property type="protein sequence ID" value="QHI34938.1"/>
    <property type="molecule type" value="Genomic_DNA"/>
</dbReference>
<sequence length="136" mass="16210">MRSASIFTEVFMNTLFEYTYNVLIWISDYTGFTYKEINIIIWFFLIPLSWMLLLDRIYKQRKCTIIFLGINIASLLFIIDFTKFCNWLFQQSVDFLNTFNTVGSNYVTSSVVICVLIPIVIYVILIWKAFFRKSKE</sequence>
<reference evidence="2 3" key="1">
    <citation type="journal article" date="2013" name="Int. J. Syst. Evol. Microbiol.">
        <title>Kordia antarctica sp. nov., isolated from Antarctic seawater.</title>
        <authorList>
            <person name="Baek K."/>
            <person name="Choi A."/>
            <person name="Kang I."/>
            <person name="Lee K."/>
            <person name="Cho J.C."/>
        </authorList>
    </citation>
    <scope>NUCLEOTIDE SEQUENCE [LARGE SCALE GENOMIC DNA]</scope>
    <source>
        <strain evidence="2 3">IMCC3317</strain>
    </source>
</reference>
<keyword evidence="1" id="KW-0812">Transmembrane</keyword>
<evidence type="ECO:0000313" key="3">
    <source>
        <dbReference type="Proteomes" id="UP000464657"/>
    </source>
</evidence>
<gene>
    <name evidence="2" type="ORF">IMCC3317_02830</name>
</gene>
<dbReference type="Proteomes" id="UP000464657">
    <property type="component" value="Chromosome"/>
</dbReference>
<feature type="transmembrane region" description="Helical" evidence="1">
    <location>
        <begin position="37"/>
        <end position="54"/>
    </location>
</feature>
<organism evidence="2 3">
    <name type="scientific">Kordia antarctica</name>
    <dbReference type="NCBI Taxonomy" id="1218801"/>
    <lineage>
        <taxon>Bacteria</taxon>
        <taxon>Pseudomonadati</taxon>
        <taxon>Bacteroidota</taxon>
        <taxon>Flavobacteriia</taxon>
        <taxon>Flavobacteriales</taxon>
        <taxon>Flavobacteriaceae</taxon>
        <taxon>Kordia</taxon>
    </lineage>
</organism>
<dbReference type="KEGG" id="kan:IMCC3317_02830"/>
<keyword evidence="3" id="KW-1185">Reference proteome</keyword>
<dbReference type="AlphaFoldDB" id="A0A7L4ZDT3"/>
<keyword evidence="1" id="KW-1133">Transmembrane helix</keyword>
<proteinExistence type="predicted"/>